<comment type="caution">
    <text evidence="1">The sequence shown here is derived from an EMBL/GenBank/DDBJ whole genome shotgun (WGS) entry which is preliminary data.</text>
</comment>
<keyword evidence="2" id="KW-1185">Reference proteome</keyword>
<reference evidence="1" key="2">
    <citation type="submission" date="2022-01" db="EMBL/GenBank/DDBJ databases">
        <authorList>
            <person name="Yamashiro T."/>
            <person name="Shiraishi A."/>
            <person name="Satake H."/>
            <person name="Nakayama K."/>
        </authorList>
    </citation>
    <scope>NUCLEOTIDE SEQUENCE</scope>
</reference>
<reference evidence="1" key="1">
    <citation type="journal article" date="2022" name="Int. J. Mol. Sci.">
        <title>Draft Genome of Tanacetum Coccineum: Genomic Comparison of Closely Related Tanacetum-Family Plants.</title>
        <authorList>
            <person name="Yamashiro T."/>
            <person name="Shiraishi A."/>
            <person name="Nakayama K."/>
            <person name="Satake H."/>
        </authorList>
    </citation>
    <scope>NUCLEOTIDE SEQUENCE</scope>
</reference>
<gene>
    <name evidence="1" type="ORF">Tco_0923346</name>
</gene>
<dbReference type="EMBL" id="BQNB010014833">
    <property type="protein sequence ID" value="GJT32927.1"/>
    <property type="molecule type" value="Genomic_DNA"/>
</dbReference>
<sequence length="91" mass="10090">MVRDSGGCGGVVVEVMVFGTVKVPATPTTLAYTRDRTYNDLTNKEKISEAYDIRATNIVLQGLPPDVYTLVNHHKVAKEIWDRVKLLIEGT</sequence>
<evidence type="ECO:0000313" key="1">
    <source>
        <dbReference type="EMBL" id="GJT32927.1"/>
    </source>
</evidence>
<evidence type="ECO:0008006" key="3">
    <source>
        <dbReference type="Google" id="ProtNLM"/>
    </source>
</evidence>
<accession>A0ABQ5D3K7</accession>
<dbReference type="Proteomes" id="UP001151760">
    <property type="component" value="Unassembled WGS sequence"/>
</dbReference>
<organism evidence="1 2">
    <name type="scientific">Tanacetum coccineum</name>
    <dbReference type="NCBI Taxonomy" id="301880"/>
    <lineage>
        <taxon>Eukaryota</taxon>
        <taxon>Viridiplantae</taxon>
        <taxon>Streptophyta</taxon>
        <taxon>Embryophyta</taxon>
        <taxon>Tracheophyta</taxon>
        <taxon>Spermatophyta</taxon>
        <taxon>Magnoliopsida</taxon>
        <taxon>eudicotyledons</taxon>
        <taxon>Gunneridae</taxon>
        <taxon>Pentapetalae</taxon>
        <taxon>asterids</taxon>
        <taxon>campanulids</taxon>
        <taxon>Asterales</taxon>
        <taxon>Asteraceae</taxon>
        <taxon>Asteroideae</taxon>
        <taxon>Anthemideae</taxon>
        <taxon>Anthemidinae</taxon>
        <taxon>Tanacetum</taxon>
    </lineage>
</organism>
<name>A0ABQ5D3K7_9ASTR</name>
<evidence type="ECO:0000313" key="2">
    <source>
        <dbReference type="Proteomes" id="UP001151760"/>
    </source>
</evidence>
<proteinExistence type="predicted"/>
<protein>
    <recommendedName>
        <fullName evidence="3">Integrase, catalytic region, zinc finger, CCHC-type, peptidase aspartic, catalytic</fullName>
    </recommendedName>
</protein>